<feature type="transmembrane region" description="Helical" evidence="4">
    <location>
        <begin position="21"/>
        <end position="43"/>
    </location>
</feature>
<feature type="transmembrane region" description="Helical" evidence="4">
    <location>
        <begin position="148"/>
        <end position="172"/>
    </location>
</feature>
<keyword evidence="7" id="KW-1185">Reference proteome</keyword>
<sequence>MIEGKSAAPDGVAQWQSRRFLLLYALAVAGGATAYVPFLTILLPVRVEAMAGDASITWLAYAAFAGAIAASLANIGFGWLSDITRNRRVWIFVGLVLSSALLVGLAKADSLPMLIGLLVLWQLSLNMMLSPLAAWAGDVVPDHQKGMLGGLLAFAPAAGAMSGTLVTIPGLAEPDTRMALVAGLVVMCVLPVILFGRPQKFPELMEPRSKPATRLDGPRQIVARMWLARLLVQIAEAALFAYLYLWLRSISPEIGDNQAAQMFGGVLIVAVPVTLFVGRWADRNDRPIVPLCAAAGASAAALLVMAMAPGLSTALIGYAVFGLSAGVFLALHSAQTLRVLPRPQSRGRDLGLFNLTNTMPSLIMPGLTLAMVPVFGFDGLFVVLAVLAAIACILLVTGKRPK</sequence>
<feature type="transmembrane region" description="Helical" evidence="4">
    <location>
        <begin position="259"/>
        <end position="281"/>
    </location>
</feature>
<keyword evidence="3 4" id="KW-0472">Membrane</keyword>
<reference evidence="6 7" key="1">
    <citation type="submission" date="2015-04" db="EMBL/GenBank/DDBJ databases">
        <title>The draft genome sequence of Erythrobacter marinus HWDM-33.</title>
        <authorList>
            <person name="Zhuang L."/>
            <person name="Liu Y."/>
            <person name="Shao Z."/>
        </authorList>
    </citation>
    <scope>NUCLEOTIDE SEQUENCE [LARGE SCALE GENOMIC DNA]</scope>
    <source>
        <strain evidence="6 7">HWDM-33</strain>
    </source>
</reference>
<dbReference type="InterPro" id="IPR036259">
    <property type="entry name" value="MFS_trans_sf"/>
</dbReference>
<evidence type="ECO:0000259" key="5">
    <source>
        <dbReference type="PROSITE" id="PS50850"/>
    </source>
</evidence>
<keyword evidence="2 4" id="KW-1133">Transmembrane helix</keyword>
<feature type="transmembrane region" description="Helical" evidence="4">
    <location>
        <begin position="114"/>
        <end position="136"/>
    </location>
</feature>
<dbReference type="InterPro" id="IPR020846">
    <property type="entry name" value="MFS_dom"/>
</dbReference>
<evidence type="ECO:0000256" key="3">
    <source>
        <dbReference type="ARBA" id="ARBA00023136"/>
    </source>
</evidence>
<dbReference type="Pfam" id="PF07690">
    <property type="entry name" value="MFS_1"/>
    <property type="match status" value="1"/>
</dbReference>
<feature type="transmembrane region" description="Helical" evidence="4">
    <location>
        <begin position="314"/>
        <end position="331"/>
    </location>
</feature>
<evidence type="ECO:0000256" key="4">
    <source>
        <dbReference type="SAM" id="Phobius"/>
    </source>
</evidence>
<name>A0A0H0XXI9_9SPHN</name>
<proteinExistence type="predicted"/>
<dbReference type="EMBL" id="LBHU01000001">
    <property type="protein sequence ID" value="KLI65015.1"/>
    <property type="molecule type" value="Genomic_DNA"/>
</dbReference>
<evidence type="ECO:0000313" key="6">
    <source>
        <dbReference type="EMBL" id="KLI65015.1"/>
    </source>
</evidence>
<feature type="transmembrane region" description="Helical" evidence="4">
    <location>
        <begin position="288"/>
        <end position="308"/>
    </location>
</feature>
<dbReference type="AlphaFoldDB" id="A0A0H0XXI9"/>
<gene>
    <name evidence="6" type="ORF">AAV99_05975</name>
</gene>
<dbReference type="SUPFAM" id="SSF103473">
    <property type="entry name" value="MFS general substrate transporter"/>
    <property type="match status" value="1"/>
</dbReference>
<dbReference type="GO" id="GO:0022857">
    <property type="term" value="F:transmembrane transporter activity"/>
    <property type="evidence" value="ECO:0007669"/>
    <property type="project" value="InterPro"/>
</dbReference>
<feature type="transmembrane region" description="Helical" evidence="4">
    <location>
        <begin position="226"/>
        <end position="247"/>
    </location>
</feature>
<comment type="caution">
    <text evidence="6">The sequence shown here is derived from an EMBL/GenBank/DDBJ whole genome shotgun (WGS) entry which is preliminary data.</text>
</comment>
<feature type="transmembrane region" description="Helical" evidence="4">
    <location>
        <begin position="178"/>
        <end position="196"/>
    </location>
</feature>
<organism evidence="6 7">
    <name type="scientific">Aurantiacibacter marinus</name>
    <dbReference type="NCBI Taxonomy" id="874156"/>
    <lineage>
        <taxon>Bacteria</taxon>
        <taxon>Pseudomonadati</taxon>
        <taxon>Pseudomonadota</taxon>
        <taxon>Alphaproteobacteria</taxon>
        <taxon>Sphingomonadales</taxon>
        <taxon>Erythrobacteraceae</taxon>
        <taxon>Aurantiacibacter</taxon>
    </lineage>
</organism>
<feature type="transmembrane region" description="Helical" evidence="4">
    <location>
        <begin position="89"/>
        <end position="108"/>
    </location>
</feature>
<dbReference type="Proteomes" id="UP000053455">
    <property type="component" value="Unassembled WGS sequence"/>
</dbReference>
<dbReference type="RefSeq" id="WP_047092888.1">
    <property type="nucleotide sequence ID" value="NZ_LBHU01000001.1"/>
</dbReference>
<feature type="transmembrane region" description="Helical" evidence="4">
    <location>
        <begin position="352"/>
        <end position="374"/>
    </location>
</feature>
<evidence type="ECO:0000256" key="1">
    <source>
        <dbReference type="ARBA" id="ARBA00022692"/>
    </source>
</evidence>
<dbReference type="InterPro" id="IPR011701">
    <property type="entry name" value="MFS"/>
</dbReference>
<evidence type="ECO:0000313" key="7">
    <source>
        <dbReference type="Proteomes" id="UP000053455"/>
    </source>
</evidence>
<dbReference type="Gene3D" id="1.20.1250.20">
    <property type="entry name" value="MFS general substrate transporter like domains"/>
    <property type="match status" value="2"/>
</dbReference>
<evidence type="ECO:0000256" key="2">
    <source>
        <dbReference type="ARBA" id="ARBA00022989"/>
    </source>
</evidence>
<dbReference type="PANTHER" id="PTHR23528:SF1">
    <property type="entry name" value="MAJOR FACILITATOR SUPERFAMILY (MFS) PROFILE DOMAIN-CONTAINING PROTEIN"/>
    <property type="match status" value="1"/>
</dbReference>
<feature type="domain" description="Major facilitator superfamily (MFS) profile" evidence="5">
    <location>
        <begin position="221"/>
        <end position="402"/>
    </location>
</feature>
<dbReference type="CDD" id="cd06174">
    <property type="entry name" value="MFS"/>
    <property type="match status" value="1"/>
</dbReference>
<dbReference type="STRING" id="874156.GCA_001021555_00077"/>
<dbReference type="PANTHER" id="PTHR23528">
    <property type="match status" value="1"/>
</dbReference>
<feature type="transmembrane region" description="Helical" evidence="4">
    <location>
        <begin position="380"/>
        <end position="398"/>
    </location>
</feature>
<feature type="transmembrane region" description="Helical" evidence="4">
    <location>
        <begin position="55"/>
        <end position="77"/>
    </location>
</feature>
<dbReference type="OrthoDB" id="7428510at2"/>
<dbReference type="PATRIC" id="fig|874156.12.peg.1238"/>
<dbReference type="PROSITE" id="PS50850">
    <property type="entry name" value="MFS"/>
    <property type="match status" value="1"/>
</dbReference>
<keyword evidence="1 4" id="KW-0812">Transmembrane</keyword>
<accession>A0A0H0XXI9</accession>
<protein>
    <submittedName>
        <fullName evidence="6">Membrane protein</fullName>
    </submittedName>
</protein>